<feature type="compositionally biased region" description="Low complexity" evidence="1">
    <location>
        <begin position="518"/>
        <end position="552"/>
    </location>
</feature>
<feature type="compositionally biased region" description="Pro residues" evidence="1">
    <location>
        <begin position="1086"/>
        <end position="1112"/>
    </location>
</feature>
<protein>
    <submittedName>
        <fullName evidence="2">Diguanylate cyclase with GGDEF domain</fullName>
    </submittedName>
</protein>
<feature type="compositionally biased region" description="Basic and acidic residues" evidence="1">
    <location>
        <begin position="639"/>
        <end position="652"/>
    </location>
</feature>
<name>A0A421AZD7_9PSEU</name>
<accession>A0A421AZD7</accession>
<dbReference type="OrthoDB" id="5165923at2"/>
<proteinExistence type="predicted"/>
<evidence type="ECO:0000313" key="2">
    <source>
        <dbReference type="EMBL" id="RLK55134.1"/>
    </source>
</evidence>
<gene>
    <name evidence="2" type="ORF">CLV68_4614</name>
</gene>
<reference evidence="2 3" key="1">
    <citation type="submission" date="2018-10" db="EMBL/GenBank/DDBJ databases">
        <title>Genomic Encyclopedia of Archaeal and Bacterial Type Strains, Phase II (KMG-II): from individual species to whole genera.</title>
        <authorList>
            <person name="Goeker M."/>
        </authorList>
    </citation>
    <scope>NUCLEOTIDE SEQUENCE [LARGE SCALE GENOMIC DNA]</scope>
    <source>
        <strain evidence="2 3">DSM 45657</strain>
    </source>
</reference>
<dbReference type="RefSeq" id="WP_121392971.1">
    <property type="nucleotide sequence ID" value="NZ_RCDD01000004.1"/>
</dbReference>
<feature type="compositionally biased region" description="Basic and acidic residues" evidence="1">
    <location>
        <begin position="1405"/>
        <end position="1420"/>
    </location>
</feature>
<feature type="compositionally biased region" description="Low complexity" evidence="1">
    <location>
        <begin position="980"/>
        <end position="991"/>
    </location>
</feature>
<feature type="compositionally biased region" description="Basic and acidic residues" evidence="1">
    <location>
        <begin position="706"/>
        <end position="729"/>
    </location>
</feature>
<dbReference type="Gene3D" id="3.30.70.270">
    <property type="match status" value="1"/>
</dbReference>
<dbReference type="InterPro" id="IPR043128">
    <property type="entry name" value="Rev_trsase/Diguanyl_cyclase"/>
</dbReference>
<feature type="compositionally biased region" description="Pro residues" evidence="1">
    <location>
        <begin position="927"/>
        <end position="945"/>
    </location>
</feature>
<feature type="region of interest" description="Disordered" evidence="1">
    <location>
        <begin position="370"/>
        <end position="470"/>
    </location>
</feature>
<feature type="compositionally biased region" description="Basic and acidic residues" evidence="1">
    <location>
        <begin position="1292"/>
        <end position="1304"/>
    </location>
</feature>
<feature type="compositionally biased region" description="Gly residues" evidence="1">
    <location>
        <begin position="419"/>
        <end position="428"/>
    </location>
</feature>
<dbReference type="Proteomes" id="UP000282454">
    <property type="component" value="Unassembled WGS sequence"/>
</dbReference>
<feature type="region of interest" description="Disordered" evidence="1">
    <location>
        <begin position="518"/>
        <end position="579"/>
    </location>
</feature>
<feature type="compositionally biased region" description="Basic and acidic residues" evidence="1">
    <location>
        <begin position="375"/>
        <end position="418"/>
    </location>
</feature>
<feature type="region of interest" description="Disordered" evidence="1">
    <location>
        <begin position="905"/>
        <end position="1009"/>
    </location>
</feature>
<comment type="caution">
    <text evidence="2">The sequence shown here is derived from an EMBL/GenBank/DDBJ whole genome shotgun (WGS) entry which is preliminary data.</text>
</comment>
<feature type="compositionally biased region" description="Low complexity" evidence="1">
    <location>
        <begin position="1158"/>
        <end position="1181"/>
    </location>
</feature>
<organism evidence="2 3">
    <name type="scientific">Actinokineospora cianjurensis</name>
    <dbReference type="NCBI Taxonomy" id="585224"/>
    <lineage>
        <taxon>Bacteria</taxon>
        <taxon>Bacillati</taxon>
        <taxon>Actinomycetota</taxon>
        <taxon>Actinomycetes</taxon>
        <taxon>Pseudonocardiales</taxon>
        <taxon>Pseudonocardiaceae</taxon>
        <taxon>Actinokineospora</taxon>
    </lineage>
</organism>
<evidence type="ECO:0000256" key="1">
    <source>
        <dbReference type="SAM" id="MobiDB-lite"/>
    </source>
</evidence>
<dbReference type="EMBL" id="RCDD01000004">
    <property type="protein sequence ID" value="RLK55134.1"/>
    <property type="molecule type" value="Genomic_DNA"/>
</dbReference>
<dbReference type="SUPFAM" id="SSF55073">
    <property type="entry name" value="Nucleotide cyclase"/>
    <property type="match status" value="1"/>
</dbReference>
<feature type="compositionally biased region" description="Gly residues" evidence="1">
    <location>
        <begin position="553"/>
        <end position="566"/>
    </location>
</feature>
<feature type="compositionally biased region" description="Low complexity" evidence="1">
    <location>
        <begin position="626"/>
        <end position="638"/>
    </location>
</feature>
<dbReference type="InterPro" id="IPR029787">
    <property type="entry name" value="Nucleotide_cyclase"/>
</dbReference>
<keyword evidence="3" id="KW-1185">Reference proteome</keyword>
<feature type="region of interest" description="Disordered" evidence="1">
    <location>
        <begin position="1026"/>
        <end position="1444"/>
    </location>
</feature>
<feature type="compositionally biased region" description="Low complexity" evidence="1">
    <location>
        <begin position="1386"/>
        <end position="1396"/>
    </location>
</feature>
<evidence type="ECO:0000313" key="3">
    <source>
        <dbReference type="Proteomes" id="UP000282454"/>
    </source>
</evidence>
<feature type="compositionally biased region" description="Basic and acidic residues" evidence="1">
    <location>
        <begin position="1355"/>
        <end position="1366"/>
    </location>
</feature>
<feature type="region of interest" description="Disordered" evidence="1">
    <location>
        <begin position="604"/>
        <end position="729"/>
    </location>
</feature>
<sequence>MAAWNELPAADAAECAALVAAADRLRWSAPELAVQFADRSLRSGAADAATTTTAQVLLGTGLVRLGRHAEAVEPALAALRAVTGGGLVERAAAVRVALAACARVLGEPLAGSELLRPVLRATTAAPATRALALGQFVACAGHVGRRDDLEDALAEADRLLAADDALSEDARKLERALLCVRAASYHRRHGDTEAATEVAREGLALLTRLSAIGVEGGLAKARLVLEMVCALLDDGDIDEATVVAATVLGEPVRATSALALGRLRLAMASRVHLPSGRAELGRAMLVDVVRLADRHGLDSLAADAWTFLAHAEEEAGHPGEALHALRSARAAEYRYLRAASTARGLLVAEVGAVVDPESVVSLLRATVRTTASPEVKTEAAETKSVERGGRKSHEDRAQREGNRHEGARQEQSRREGARHGTGQGGGTPTGTSRRRASLRELASLGSSMPGESSAGAKHEAAPHDGAVPDTAVLDTAVPGTAVSGTGVSGTGVSGTGVSGTAVSDDTVVDTAVALDTAAHGASHSAVSSRAVSSRAVPSSAGQTDDVPSSAVPSGGGLSGGGPGGGVPNETVAHETDAPGQARQEVIEHGVLGHGAVPTVVAQPDSTAREHGSDAAAGVSHAPPLPGQAGQEPAAPRQEPAARQDRSAADRRKAGQGSGSRRASDGKGSKGRPLAAGSSEEAVPDSSSAEVPQDGVLRGAGSRREKRREAEGRKDASATRHEVAPTRHEATPVEMFAVTLVRVWPKGTAEPVEPEEPPLPVGGEVTLNALAIHVRDLAPSDAELLRSDRGEFAVLLPSTTLAEAAALAAAIRETAPDAQWLIDDQGHELTISTGVAALPGTVDGPHEGIEALLLAARTALTVPEPASPPPAVLRRTDRLRRSPTTAKTVPLTDKAVRAIRPARHDSGVIDDARATPDLSLADDNPTIPATPPAPVLPPAPVIPAPTSPRTAADASTEPESAQGRWAVDTVRTTDPEEPAADEPAARAGAIGRRAARRAKADDTPVKSTVDAGAGVNSVLSRFGVTVEGGGRRRAPEGDDYYYDPNALVGTDLPAPPMLPSSLEPDPDDPRWAHASVPGTEPREPEQIPQPPKTPDIPEPATPDEVPPADPDPTAPEVEQPPSLAAQVTAPGEVSPRVESSRAEPWSRVEASSPFGLEAGLPVGSGPSGPSAVEVPGSGQDEPPGGGESGRPRQVGQESGVRAAGQVTVEPAASADERRAIDFAARLRGLPRTTSAATETAKDEDDDQPELVDLPSRRRRTPSGRRERTNPSGLADLLAEALVAFKATQPDQPGDDRDSAWTDDWPKAPTIGEPEQAPEPAAWPPAQPEAPAAADDEPTGPLPESDRTIGTQVHYSAELRKPRADAAKTHPTGELPRWSRLSTESHWPDQADWPDPADGTTWAADARAAEPGDRPRSRRADRTPNPTDPRGRHRSSEWAPADFESG</sequence>